<dbReference type="InterPro" id="IPR000792">
    <property type="entry name" value="Tscrpt_reg_LuxR_C"/>
</dbReference>
<dbReference type="GO" id="GO:0003677">
    <property type="term" value="F:DNA binding"/>
    <property type="evidence" value="ECO:0007669"/>
    <property type="project" value="UniProtKB-KW"/>
</dbReference>
<name>A0A193QNG7_SODGM</name>
<dbReference type="Pfam" id="PF00196">
    <property type="entry name" value="GerE"/>
    <property type="match status" value="1"/>
</dbReference>
<dbReference type="InterPro" id="IPR036388">
    <property type="entry name" value="WH-like_DNA-bd_sf"/>
</dbReference>
<dbReference type="EMBL" id="LN854557">
    <property type="protein sequence ID" value="CRL46460.1"/>
    <property type="molecule type" value="Genomic_DNA"/>
</dbReference>
<evidence type="ECO:0000313" key="4">
    <source>
        <dbReference type="Proteomes" id="UP000245838"/>
    </source>
</evidence>
<feature type="domain" description="HTH luxR-type" evidence="2">
    <location>
        <begin position="157"/>
        <end position="214"/>
    </location>
</feature>
<dbReference type="RefSeq" id="WP_166506825.1">
    <property type="nucleotide sequence ID" value="NZ_LN854557.1"/>
</dbReference>
<accession>A0A193QNG7</accession>
<keyword evidence="1" id="KW-0238">DNA-binding</keyword>
<dbReference type="InterPro" id="IPR013656">
    <property type="entry name" value="PAS_4"/>
</dbReference>
<dbReference type="SUPFAM" id="SSF46894">
    <property type="entry name" value="C-terminal effector domain of the bipartite response regulators"/>
    <property type="match status" value="1"/>
</dbReference>
<evidence type="ECO:0000313" key="3">
    <source>
        <dbReference type="EMBL" id="CRL46460.1"/>
    </source>
</evidence>
<dbReference type="SMART" id="SM00421">
    <property type="entry name" value="HTH_LUXR"/>
    <property type="match status" value="1"/>
</dbReference>
<sequence length="240" mass="28095">MNRDCLSRDTQDSVIAPQLLMLWESSREPWGVKDLDSRYLYANHAYYDLLNINPALFTIPGRFDHELPSPVADFASHFQLHDRCTIKQQDRLCSIEIHCYGREKLIQPYFFDKYPLYHQISRECIGSIFHARKVEDVSLQKQLCGKSPGYFLFYPPEPIFTEGELDVIFFVLQNMSSKVIGRHLGLSHRTVENKLQGIYQKAGVHCLRQFSEYSRHTGFDRYVPQKFLKPLSQLLMLDAR</sequence>
<evidence type="ECO:0000256" key="1">
    <source>
        <dbReference type="ARBA" id="ARBA00023125"/>
    </source>
</evidence>
<proteinExistence type="predicted"/>
<dbReference type="Pfam" id="PF08448">
    <property type="entry name" value="PAS_4"/>
    <property type="match status" value="1"/>
</dbReference>
<dbReference type="AlphaFoldDB" id="A0A193QNG7"/>
<dbReference type="Proteomes" id="UP000245838">
    <property type="component" value="Chromosome sggmmb4_Chromosome"/>
</dbReference>
<dbReference type="InterPro" id="IPR016032">
    <property type="entry name" value="Sig_transdc_resp-reg_C-effctor"/>
</dbReference>
<evidence type="ECO:0000259" key="2">
    <source>
        <dbReference type="SMART" id="SM00421"/>
    </source>
</evidence>
<dbReference type="GO" id="GO:0006355">
    <property type="term" value="P:regulation of DNA-templated transcription"/>
    <property type="evidence" value="ECO:0007669"/>
    <property type="project" value="InterPro"/>
</dbReference>
<dbReference type="Gene3D" id="1.10.10.10">
    <property type="entry name" value="Winged helix-like DNA-binding domain superfamily/Winged helix DNA-binding domain"/>
    <property type="match status" value="1"/>
</dbReference>
<organism evidence="3 4">
    <name type="scientific">Sodalis glossinidius (strain morsitans)</name>
    <dbReference type="NCBI Taxonomy" id="343509"/>
    <lineage>
        <taxon>Bacteria</taxon>
        <taxon>Pseudomonadati</taxon>
        <taxon>Pseudomonadota</taxon>
        <taxon>Gammaproteobacteria</taxon>
        <taxon>Enterobacterales</taxon>
        <taxon>Bruguierivoracaceae</taxon>
        <taxon>Sodalis</taxon>
    </lineage>
</organism>
<reference evidence="3 4" key="1">
    <citation type="submission" date="2015-05" db="EMBL/GenBank/DDBJ databases">
        <authorList>
            <person name="Goodhead I."/>
        </authorList>
    </citation>
    <scope>NUCLEOTIDE SEQUENCE [LARGE SCALE GENOMIC DNA]</scope>
    <source>
        <strain evidence="4">morsitans</strain>
    </source>
</reference>
<gene>
    <name evidence="3" type="ORF">SGGMMB4_05130</name>
</gene>
<protein>
    <submittedName>
        <fullName evidence="3">PAS fold protein</fullName>
    </submittedName>
</protein>